<keyword evidence="2" id="KW-1185">Reference proteome</keyword>
<dbReference type="Proteomes" id="UP000308901">
    <property type="component" value="Unassembled WGS sequence"/>
</dbReference>
<evidence type="ECO:0000313" key="2">
    <source>
        <dbReference type="Proteomes" id="UP000308901"/>
    </source>
</evidence>
<sequence length="379" mass="45061">MKLIHIVYIGVNGGTNIYQKYMNYYKVFEKNGNINYHLIFISPLGFNNFEENKNIYFLRGTFLNQKFSAMRVWENIYDELVKKVSQLNPDYIILRMDFVSKKIFNFIKRFKPILEYPTPPIEETTIEKPLYYKLSNRYNLEAMKSVPFSILSYDNGYYEGKIDNIYVMNNSIFINNYKKRDFKKYDETHISFLLMSSKYGKYEYSGYDRLLLGLENYLKESKKTLFELYVGGTDIEGFKEILEYYDLKFVKEYVKINYLGFIPIIEINKYINKIDLGINDLAVHRKQGGKVNTLKTLDFMAWGLPFVLAHEDHGIDGKENIKQAYLMESFDDIPLNVKNIIKFLKKQNRTNIESLHFEARKISLDKKLEELVEYIKIRS</sequence>
<name>A0A5R8Y174_9BACT</name>
<reference evidence="1 2" key="1">
    <citation type="submission" date="2019-05" db="EMBL/GenBank/DDBJ databases">
        <title>Arcobacter sp. nov., isolated from sea sediment.</title>
        <authorList>
            <person name="Kim W."/>
        </authorList>
    </citation>
    <scope>NUCLEOTIDE SEQUENCE [LARGE SCALE GENOMIC DNA]</scope>
    <source>
        <strain evidence="1 2">CAU 1517</strain>
    </source>
</reference>
<dbReference type="GO" id="GO:0016740">
    <property type="term" value="F:transferase activity"/>
    <property type="evidence" value="ECO:0007669"/>
    <property type="project" value="UniProtKB-KW"/>
</dbReference>
<gene>
    <name evidence="1" type="ORF">FDK22_08635</name>
</gene>
<dbReference type="AlphaFoldDB" id="A0A5R8Y174"/>
<organism evidence="1 2">
    <name type="scientific">Arcobacter arenosus</name>
    <dbReference type="NCBI Taxonomy" id="2576037"/>
    <lineage>
        <taxon>Bacteria</taxon>
        <taxon>Pseudomonadati</taxon>
        <taxon>Campylobacterota</taxon>
        <taxon>Epsilonproteobacteria</taxon>
        <taxon>Campylobacterales</taxon>
        <taxon>Arcobacteraceae</taxon>
        <taxon>Arcobacter</taxon>
    </lineage>
</organism>
<comment type="caution">
    <text evidence="1">The sequence shown here is derived from an EMBL/GenBank/DDBJ whole genome shotgun (WGS) entry which is preliminary data.</text>
</comment>
<evidence type="ECO:0000313" key="1">
    <source>
        <dbReference type="EMBL" id="TLP38517.1"/>
    </source>
</evidence>
<dbReference type="OrthoDB" id="6385861at2"/>
<dbReference type="RefSeq" id="WP_138152512.1">
    <property type="nucleotide sequence ID" value="NZ_VANU01000003.1"/>
</dbReference>
<accession>A0A5R8Y174</accession>
<keyword evidence="1" id="KW-0808">Transferase</keyword>
<proteinExistence type="predicted"/>
<dbReference type="EMBL" id="VANU01000003">
    <property type="protein sequence ID" value="TLP38517.1"/>
    <property type="molecule type" value="Genomic_DNA"/>
</dbReference>
<protein>
    <submittedName>
        <fullName evidence="1">Glycosyltransferase</fullName>
    </submittedName>
</protein>